<evidence type="ECO:0000313" key="4">
    <source>
        <dbReference type="Proteomes" id="UP000664132"/>
    </source>
</evidence>
<dbReference type="OrthoDB" id="5412288at2759"/>
<feature type="compositionally biased region" description="Acidic residues" evidence="1">
    <location>
        <begin position="478"/>
        <end position="491"/>
    </location>
</feature>
<dbReference type="Proteomes" id="UP000664132">
    <property type="component" value="Unassembled WGS sequence"/>
</dbReference>
<name>A0A8H7TB04_9HELO</name>
<proteinExistence type="predicted"/>
<evidence type="ECO:0000313" key="3">
    <source>
        <dbReference type="EMBL" id="KAG4416191.1"/>
    </source>
</evidence>
<feature type="compositionally biased region" description="Basic and acidic residues" evidence="1">
    <location>
        <begin position="296"/>
        <end position="322"/>
    </location>
</feature>
<dbReference type="InterPro" id="IPR019622">
    <property type="entry name" value="Rrn9_dom"/>
</dbReference>
<feature type="compositionally biased region" description="Acidic residues" evidence="1">
    <location>
        <begin position="586"/>
        <end position="597"/>
    </location>
</feature>
<reference evidence="3" key="1">
    <citation type="submission" date="2021-02" db="EMBL/GenBank/DDBJ databases">
        <title>Genome sequence Cadophora malorum strain M34.</title>
        <authorList>
            <person name="Stefanovic E."/>
            <person name="Vu D."/>
            <person name="Scully C."/>
            <person name="Dijksterhuis J."/>
            <person name="Roader J."/>
            <person name="Houbraken J."/>
        </authorList>
    </citation>
    <scope>NUCLEOTIDE SEQUENCE</scope>
    <source>
        <strain evidence="3">M34</strain>
    </source>
</reference>
<feature type="region of interest" description="Disordered" evidence="1">
    <location>
        <begin position="67"/>
        <end position="121"/>
    </location>
</feature>
<protein>
    <recommendedName>
        <fullName evidence="2">Rrn9 domain-containing protein</fullName>
    </recommendedName>
</protein>
<comment type="caution">
    <text evidence="3">The sequence shown here is derived from an EMBL/GenBank/DDBJ whole genome shotgun (WGS) entry which is preliminary data.</text>
</comment>
<keyword evidence="4" id="KW-1185">Reference proteome</keyword>
<dbReference type="EMBL" id="JAFJYH010000194">
    <property type="protein sequence ID" value="KAG4416191.1"/>
    <property type="molecule type" value="Genomic_DNA"/>
</dbReference>
<organism evidence="3 4">
    <name type="scientific">Cadophora malorum</name>
    <dbReference type="NCBI Taxonomy" id="108018"/>
    <lineage>
        <taxon>Eukaryota</taxon>
        <taxon>Fungi</taxon>
        <taxon>Dikarya</taxon>
        <taxon>Ascomycota</taxon>
        <taxon>Pezizomycotina</taxon>
        <taxon>Leotiomycetes</taxon>
        <taxon>Helotiales</taxon>
        <taxon>Ploettnerulaceae</taxon>
        <taxon>Cadophora</taxon>
    </lineage>
</organism>
<feature type="region of interest" description="Disordered" evidence="1">
    <location>
        <begin position="478"/>
        <end position="501"/>
    </location>
</feature>
<accession>A0A8H7TB04</accession>
<dbReference type="Pfam" id="PF10680">
    <property type="entry name" value="RRN9"/>
    <property type="match status" value="1"/>
</dbReference>
<evidence type="ECO:0000259" key="2">
    <source>
        <dbReference type="Pfam" id="PF10680"/>
    </source>
</evidence>
<feature type="region of interest" description="Disordered" evidence="1">
    <location>
        <begin position="171"/>
        <end position="228"/>
    </location>
</feature>
<feature type="region of interest" description="Disordered" evidence="1">
    <location>
        <begin position="256"/>
        <end position="324"/>
    </location>
</feature>
<evidence type="ECO:0000256" key="1">
    <source>
        <dbReference type="SAM" id="MobiDB-lite"/>
    </source>
</evidence>
<feature type="region of interest" description="Disordered" evidence="1">
    <location>
        <begin position="1"/>
        <end position="37"/>
    </location>
</feature>
<sequence length="620" mass="69549">MSDPDYQSSSDADNDHENTRPNRWTGPPTSWQHLTDAERGLAASLDTIRNGDLSIHLFNAHALKRRARELEDPEIGSKSLNDFPGIPEEDQTFRPPKGWTAWPLPPEDVPRTGEQIGPPKPFEEYTFKAEEDGAPSQELEDVLMAVTLKFAKERFESRKEAAEEAYIDKKEGKGKGKAKVIPGDEMDSSASEYHDSSIDEDPIVKKTSQSAQPEIRIRPVVSADDERSRDLLRPSIRHTLSRLDEVLVALHHARKTCHRYSHSEAGTTDDESVADTNHSEQGPDSPSKRPVGRPRKFADLPTRSKADIDPESQKLDQADLLRAKTTHLGRPKKVYERLEGETQEDYLVRVARLQKKTLPVFAPPAEVKEPKFPSPSRGRGRSRSAPAKRATSEELRESRRRKLELRDWSEVLGFAALVGFEPNVLDRAAKRCASLFGEGMVMRSMAEVPFAEREGKDEVVRYEPELIPDLDENLLELSSSDDESTSDSELEPDIKPGIRTSSAPSRQAVFCPIEFCPRRVQGFRDMAAMKRHLERGHRIQKDEVEDYILPSDEEMEGAVHVDGFLKPVKGFRAPRGRYKKRKASESDEDDGIDGDEGMADKELDPNRGAMGRGSSNSSSS</sequence>
<feature type="domain" description="Rrn9" evidence="2">
    <location>
        <begin position="45"/>
        <end position="116"/>
    </location>
</feature>
<feature type="compositionally biased region" description="Polar residues" evidence="1">
    <location>
        <begin position="274"/>
        <end position="284"/>
    </location>
</feature>
<feature type="region of interest" description="Disordered" evidence="1">
    <location>
        <begin position="362"/>
        <end position="396"/>
    </location>
</feature>
<feature type="compositionally biased region" description="Polar residues" evidence="1">
    <location>
        <begin position="1"/>
        <end position="11"/>
    </location>
</feature>
<gene>
    <name evidence="3" type="ORF">IFR04_010648</name>
</gene>
<dbReference type="AlphaFoldDB" id="A0A8H7TB04"/>
<feature type="region of interest" description="Disordered" evidence="1">
    <location>
        <begin position="575"/>
        <end position="620"/>
    </location>
</feature>